<feature type="domain" description="Methyltransferase type 11" evidence="3">
    <location>
        <begin position="56"/>
        <end position="150"/>
    </location>
</feature>
<dbReference type="SUPFAM" id="SSF53335">
    <property type="entry name" value="S-adenosyl-L-methionine-dependent methyltransferases"/>
    <property type="match status" value="1"/>
</dbReference>
<dbReference type="PANTHER" id="PTHR44068:SF11">
    <property type="entry name" value="GERANYL DIPHOSPHATE 2-C-METHYLTRANSFERASE"/>
    <property type="match status" value="1"/>
</dbReference>
<evidence type="ECO:0000256" key="1">
    <source>
        <dbReference type="ARBA" id="ARBA00022679"/>
    </source>
</evidence>
<dbReference type="CDD" id="cd02440">
    <property type="entry name" value="AdoMet_MTases"/>
    <property type="match status" value="1"/>
</dbReference>
<dbReference type="AlphaFoldDB" id="A0A0G0BMF6"/>
<keyword evidence="2" id="KW-0472">Membrane</keyword>
<dbReference type="GO" id="GO:0032259">
    <property type="term" value="P:methylation"/>
    <property type="evidence" value="ECO:0007669"/>
    <property type="project" value="UniProtKB-KW"/>
</dbReference>
<organism evidence="4 5">
    <name type="scientific">Candidatus Woesebacteria bacterium GW2011_GWC2_31_9</name>
    <dbReference type="NCBI Taxonomy" id="1618586"/>
    <lineage>
        <taxon>Bacteria</taxon>
        <taxon>Candidatus Woeseibacteriota</taxon>
    </lineage>
</organism>
<feature type="transmembrane region" description="Helical" evidence="2">
    <location>
        <begin position="203"/>
        <end position="225"/>
    </location>
</feature>
<keyword evidence="4" id="KW-0489">Methyltransferase</keyword>
<keyword evidence="2" id="KW-1133">Transmembrane helix</keyword>
<keyword evidence="2" id="KW-0812">Transmembrane</keyword>
<evidence type="ECO:0000259" key="3">
    <source>
        <dbReference type="Pfam" id="PF08241"/>
    </source>
</evidence>
<gene>
    <name evidence="4" type="ORF">UR21_C0001G0008</name>
</gene>
<reference evidence="4 5" key="1">
    <citation type="journal article" date="2015" name="Nature">
        <title>rRNA introns, odd ribosomes, and small enigmatic genomes across a large radiation of phyla.</title>
        <authorList>
            <person name="Brown C.T."/>
            <person name="Hug L.A."/>
            <person name="Thomas B.C."/>
            <person name="Sharon I."/>
            <person name="Castelle C.J."/>
            <person name="Singh A."/>
            <person name="Wilkins M.J."/>
            <person name="Williams K.H."/>
            <person name="Banfield J.F."/>
        </authorList>
    </citation>
    <scope>NUCLEOTIDE SEQUENCE [LARGE SCALE GENOMIC DNA]</scope>
</reference>
<evidence type="ECO:0000256" key="2">
    <source>
        <dbReference type="SAM" id="Phobius"/>
    </source>
</evidence>
<dbReference type="EMBL" id="LBOI01000001">
    <property type="protein sequence ID" value="KKP32212.1"/>
    <property type="molecule type" value="Genomic_DNA"/>
</dbReference>
<dbReference type="InterPro" id="IPR029063">
    <property type="entry name" value="SAM-dependent_MTases_sf"/>
</dbReference>
<proteinExistence type="predicted"/>
<evidence type="ECO:0000313" key="5">
    <source>
        <dbReference type="Proteomes" id="UP000034803"/>
    </source>
</evidence>
<dbReference type="GO" id="GO:0008757">
    <property type="term" value="F:S-adenosylmethionine-dependent methyltransferase activity"/>
    <property type="evidence" value="ECO:0007669"/>
    <property type="project" value="InterPro"/>
</dbReference>
<comment type="caution">
    <text evidence="4">The sequence shown here is derived from an EMBL/GenBank/DDBJ whole genome shotgun (WGS) entry which is preliminary data.</text>
</comment>
<name>A0A0G0BMF6_9BACT</name>
<sequence length="278" mass="32321">MNFTLTQGKFYDKHPVFLPWSQVLIKHNLKLLYRLKEIYIKKDLDKLGMKKGSSVLEVGSGQGIFLNRLSSYYNVIALGVDVSDDSIKYANKYCSDNNLKFIKASATNLPFKDKNFDTIVSFDTMEHVKNQNKMLSEIIRVLKQNGKFLVYTLNSKDDFTLDWFWAKIGFDIYKRAMHKRELFVDSHKMINDLKDMGIKSLKINYYGGLFTIGFDEILMVFLLVLGKLGLFKYDLLGEVIFYVLDKLSRIIYPAFNYLDSFWYKKGYSLGFSVSGTKE</sequence>
<dbReference type="InterPro" id="IPR013216">
    <property type="entry name" value="Methyltransf_11"/>
</dbReference>
<evidence type="ECO:0000313" key="4">
    <source>
        <dbReference type="EMBL" id="KKP32212.1"/>
    </source>
</evidence>
<dbReference type="PANTHER" id="PTHR44068">
    <property type="entry name" value="ZGC:194242"/>
    <property type="match status" value="1"/>
</dbReference>
<accession>A0A0G0BMF6</accession>
<dbReference type="Proteomes" id="UP000034803">
    <property type="component" value="Unassembled WGS sequence"/>
</dbReference>
<dbReference type="Gene3D" id="3.40.50.150">
    <property type="entry name" value="Vaccinia Virus protein VP39"/>
    <property type="match status" value="1"/>
</dbReference>
<dbReference type="Pfam" id="PF08241">
    <property type="entry name" value="Methyltransf_11"/>
    <property type="match status" value="1"/>
</dbReference>
<keyword evidence="1 4" id="KW-0808">Transferase</keyword>
<protein>
    <submittedName>
        <fullName evidence="4">Type 11 methyltransferase</fullName>
    </submittedName>
</protein>
<dbReference type="InterPro" id="IPR050447">
    <property type="entry name" value="Erg6_SMT_methyltransf"/>
</dbReference>